<reference evidence="2 3" key="1">
    <citation type="journal article" date="2015" name="Antonie Van Leeuwenhoek">
        <title>Prauserella endophytica sp. nov., an endophytic actinobacterium isolated from Tamarix taklamakanensis.</title>
        <authorList>
            <person name="Liu J.M."/>
            <person name="Habden X."/>
            <person name="Guo L."/>
            <person name="Tuo L."/>
            <person name="Jiang Z.K."/>
            <person name="Liu S.W."/>
            <person name="Liu X.F."/>
            <person name="Chen L."/>
            <person name="Li R.F."/>
            <person name="Zhang Y.Q."/>
            <person name="Sun C.H."/>
        </authorList>
    </citation>
    <scope>NUCLEOTIDE SEQUENCE [LARGE SCALE GENOMIC DNA]</scope>
    <source>
        <strain evidence="2 3">CGMCC 4.7182</strain>
    </source>
</reference>
<sequence>MSEQIDGPHTSSTGCGLALKDDRENADSTENEVARRGAHSVCLERARRALARSGWQIDAGG</sequence>
<feature type="region of interest" description="Disordered" evidence="1">
    <location>
        <begin position="1"/>
        <end position="32"/>
    </location>
</feature>
<dbReference type="RefSeq" id="WP_137093445.1">
    <property type="nucleotide sequence ID" value="NZ_SWMS01000002.1"/>
</dbReference>
<name>A0ABY2S9D1_9PSEU</name>
<evidence type="ECO:0008006" key="4">
    <source>
        <dbReference type="Google" id="ProtNLM"/>
    </source>
</evidence>
<protein>
    <recommendedName>
        <fullName evidence="4">Ferredoxin</fullName>
    </recommendedName>
</protein>
<evidence type="ECO:0000256" key="1">
    <source>
        <dbReference type="SAM" id="MobiDB-lite"/>
    </source>
</evidence>
<dbReference type="Proteomes" id="UP000309992">
    <property type="component" value="Unassembled WGS sequence"/>
</dbReference>
<feature type="compositionally biased region" description="Polar residues" evidence="1">
    <location>
        <begin position="1"/>
        <end position="14"/>
    </location>
</feature>
<evidence type="ECO:0000313" key="2">
    <source>
        <dbReference type="EMBL" id="TKG72517.1"/>
    </source>
</evidence>
<comment type="caution">
    <text evidence="2">The sequence shown here is derived from an EMBL/GenBank/DDBJ whole genome shotgun (WGS) entry which is preliminary data.</text>
</comment>
<dbReference type="EMBL" id="SWMS01000002">
    <property type="protein sequence ID" value="TKG72517.1"/>
    <property type="molecule type" value="Genomic_DNA"/>
</dbReference>
<proteinExistence type="predicted"/>
<accession>A0ABY2S9D1</accession>
<evidence type="ECO:0000313" key="3">
    <source>
        <dbReference type="Proteomes" id="UP000309992"/>
    </source>
</evidence>
<organism evidence="2 3">
    <name type="scientific">Prauserella endophytica</name>
    <dbReference type="NCBI Taxonomy" id="1592324"/>
    <lineage>
        <taxon>Bacteria</taxon>
        <taxon>Bacillati</taxon>
        <taxon>Actinomycetota</taxon>
        <taxon>Actinomycetes</taxon>
        <taxon>Pseudonocardiales</taxon>
        <taxon>Pseudonocardiaceae</taxon>
        <taxon>Prauserella</taxon>
        <taxon>Prauserella coralliicola group</taxon>
    </lineage>
</organism>
<gene>
    <name evidence="2" type="ORF">FCN18_04495</name>
</gene>
<keyword evidence="3" id="KW-1185">Reference proteome</keyword>